<protein>
    <submittedName>
        <fullName evidence="2">Helix-turn-helix transcriptional regulator</fullName>
    </submittedName>
</protein>
<dbReference type="SUPFAM" id="SSF47413">
    <property type="entry name" value="lambda repressor-like DNA-binding domains"/>
    <property type="match status" value="1"/>
</dbReference>
<reference evidence="3" key="1">
    <citation type="journal article" date="2019" name="Int. J. Syst. Evol. Microbiol.">
        <title>The Global Catalogue of Microorganisms (GCM) 10K type strain sequencing project: providing services to taxonomists for standard genome sequencing and annotation.</title>
        <authorList>
            <consortium name="The Broad Institute Genomics Platform"/>
            <consortium name="The Broad Institute Genome Sequencing Center for Infectious Disease"/>
            <person name="Wu L."/>
            <person name="Ma J."/>
        </authorList>
    </citation>
    <scope>NUCLEOTIDE SEQUENCE [LARGE SCALE GENOMIC DNA]</scope>
    <source>
        <strain evidence="3">JCM 17804</strain>
    </source>
</reference>
<feature type="domain" description="HTH cro/C1-type" evidence="1">
    <location>
        <begin position="22"/>
        <end position="76"/>
    </location>
</feature>
<gene>
    <name evidence="2" type="ORF">GCM10023165_17470</name>
</gene>
<dbReference type="SMART" id="SM00530">
    <property type="entry name" value="HTH_XRE"/>
    <property type="match status" value="1"/>
</dbReference>
<evidence type="ECO:0000259" key="1">
    <source>
        <dbReference type="PROSITE" id="PS50943"/>
    </source>
</evidence>
<organism evidence="2 3">
    <name type="scientific">Variovorax defluvii</name>
    <dbReference type="NCBI Taxonomy" id="913761"/>
    <lineage>
        <taxon>Bacteria</taxon>
        <taxon>Pseudomonadati</taxon>
        <taxon>Pseudomonadota</taxon>
        <taxon>Betaproteobacteria</taxon>
        <taxon>Burkholderiales</taxon>
        <taxon>Comamonadaceae</taxon>
        <taxon>Variovorax</taxon>
    </lineage>
</organism>
<accession>A0ABP8HFH6</accession>
<dbReference type="Proteomes" id="UP001500975">
    <property type="component" value="Unassembled WGS sequence"/>
</dbReference>
<dbReference type="PROSITE" id="PS50943">
    <property type="entry name" value="HTH_CROC1"/>
    <property type="match status" value="1"/>
</dbReference>
<dbReference type="InterPro" id="IPR010982">
    <property type="entry name" value="Lambda_DNA-bd_dom_sf"/>
</dbReference>
<dbReference type="Gene3D" id="1.10.260.40">
    <property type="entry name" value="lambda repressor-like DNA-binding domains"/>
    <property type="match status" value="1"/>
</dbReference>
<keyword evidence="3" id="KW-1185">Reference proteome</keyword>
<sequence>MPKPRSKPPSKEKTQIAFGAAVRARREALEMTQERLAELAELHTNYVSSVERGERNIGLHNVARLAYALDLPVSELASCLDPRAH</sequence>
<dbReference type="CDD" id="cd00093">
    <property type="entry name" value="HTH_XRE"/>
    <property type="match status" value="1"/>
</dbReference>
<dbReference type="RefSeq" id="WP_345537254.1">
    <property type="nucleotide sequence ID" value="NZ_BAABGJ010000013.1"/>
</dbReference>
<evidence type="ECO:0000313" key="3">
    <source>
        <dbReference type="Proteomes" id="UP001500975"/>
    </source>
</evidence>
<evidence type="ECO:0000313" key="2">
    <source>
        <dbReference type="EMBL" id="GAA4338646.1"/>
    </source>
</evidence>
<proteinExistence type="predicted"/>
<dbReference type="EMBL" id="BAABGJ010000013">
    <property type="protein sequence ID" value="GAA4338646.1"/>
    <property type="molecule type" value="Genomic_DNA"/>
</dbReference>
<comment type="caution">
    <text evidence="2">The sequence shown here is derived from an EMBL/GenBank/DDBJ whole genome shotgun (WGS) entry which is preliminary data.</text>
</comment>
<dbReference type="Pfam" id="PF01381">
    <property type="entry name" value="HTH_3"/>
    <property type="match status" value="1"/>
</dbReference>
<name>A0ABP8HFH6_9BURK</name>
<dbReference type="InterPro" id="IPR001387">
    <property type="entry name" value="Cro/C1-type_HTH"/>
</dbReference>